<name>A0A8X8FND6_9GAMM</name>
<dbReference type="Proteomes" id="UP000636938">
    <property type="component" value="Unassembled WGS sequence"/>
</dbReference>
<dbReference type="EMBL" id="JACSQS010000003">
    <property type="protein sequence ID" value="MBD7953572.1"/>
    <property type="molecule type" value="Genomic_DNA"/>
</dbReference>
<dbReference type="Pfam" id="PF02481">
    <property type="entry name" value="DNA_processg_A"/>
    <property type="match status" value="1"/>
</dbReference>
<accession>A0A8X8FND6</accession>
<comment type="similarity">
    <text evidence="1">Belongs to the DprA/Smf family.</text>
</comment>
<dbReference type="Gene3D" id="3.40.50.450">
    <property type="match status" value="1"/>
</dbReference>
<dbReference type="PANTHER" id="PTHR43022:SF1">
    <property type="entry name" value="PROTEIN SMF"/>
    <property type="match status" value="1"/>
</dbReference>
<evidence type="ECO:0000313" key="5">
    <source>
        <dbReference type="Proteomes" id="UP000636938"/>
    </source>
</evidence>
<proteinExistence type="inferred from homology"/>
<feature type="domain" description="Smf/DprA SLOG" evidence="2">
    <location>
        <begin position="78"/>
        <end position="283"/>
    </location>
</feature>
<dbReference type="Pfam" id="PF17782">
    <property type="entry name" value="WHD_DprA"/>
    <property type="match status" value="1"/>
</dbReference>
<dbReference type="InterPro" id="IPR057666">
    <property type="entry name" value="DrpA_SLOG"/>
</dbReference>
<dbReference type="AlphaFoldDB" id="A0A8X8FND6"/>
<feature type="domain" description="DprA winged helix" evidence="3">
    <location>
        <begin position="314"/>
        <end position="368"/>
    </location>
</feature>
<evidence type="ECO:0000259" key="3">
    <source>
        <dbReference type="Pfam" id="PF17782"/>
    </source>
</evidence>
<evidence type="ECO:0000259" key="2">
    <source>
        <dbReference type="Pfam" id="PF02481"/>
    </source>
</evidence>
<organism evidence="4 5">
    <name type="scientific">Stenotrophomonas lacuserhaii</name>
    <dbReference type="NCBI Taxonomy" id="2760084"/>
    <lineage>
        <taxon>Bacteria</taxon>
        <taxon>Pseudomonadati</taxon>
        <taxon>Pseudomonadota</taxon>
        <taxon>Gammaproteobacteria</taxon>
        <taxon>Lysobacterales</taxon>
        <taxon>Lysobacteraceae</taxon>
        <taxon>Stenotrophomonas</taxon>
    </lineage>
</organism>
<sequence>MDEETRALLTLVLAGGGLPARRALACARPSVAAALDAGPVAWRQAGCSPGQLRRLAAPDPAALEAALRWLKQDGHHLLPLGDRRFPALLRTIPEPPLALFVHGNPAPLGHPSIAVVGSRSPTPSGRALAAEFSTAFCNAGLAVISGLAAGVDASAHRAALVAGGITLAVIGCGPDTVFPSHHVALQREIADHGVVVSEYPPGTPARAAHFPARNRLVAGLALATVVIEAANRSGALITARLAAEAGREVCALPGSVRNPRAAGCHRLIRDGAALVETPGEVMALIAPQVATALPDLQSRLQAPTEQGRRAHLPAHMASEPDYQTLWKALDHDPIPMDSLITHCGLTAARLSSMLLAMELAGIVVCEHGRYCRNPGFPTSTASR</sequence>
<dbReference type="InterPro" id="IPR003488">
    <property type="entry name" value="DprA"/>
</dbReference>
<protein>
    <submittedName>
        <fullName evidence="4">DNA-protecting protein DprA</fullName>
    </submittedName>
</protein>
<dbReference type="NCBIfam" id="TIGR00732">
    <property type="entry name" value="dprA"/>
    <property type="match status" value="1"/>
</dbReference>
<keyword evidence="5" id="KW-1185">Reference proteome</keyword>
<gene>
    <name evidence="4" type="primary">dprA</name>
    <name evidence="4" type="ORF">H9654_05060</name>
</gene>
<dbReference type="PANTHER" id="PTHR43022">
    <property type="entry name" value="PROTEIN SMF"/>
    <property type="match status" value="1"/>
</dbReference>
<comment type="caution">
    <text evidence="4">The sequence shown here is derived from an EMBL/GenBank/DDBJ whole genome shotgun (WGS) entry which is preliminary data.</text>
</comment>
<dbReference type="RefSeq" id="WP_191769507.1">
    <property type="nucleotide sequence ID" value="NZ_JACSQS010000003.1"/>
</dbReference>
<dbReference type="SUPFAM" id="SSF102405">
    <property type="entry name" value="MCP/YpsA-like"/>
    <property type="match status" value="1"/>
</dbReference>
<dbReference type="InterPro" id="IPR041614">
    <property type="entry name" value="DprA_WH"/>
</dbReference>
<evidence type="ECO:0000313" key="4">
    <source>
        <dbReference type="EMBL" id="MBD7953572.1"/>
    </source>
</evidence>
<dbReference type="GO" id="GO:0009294">
    <property type="term" value="P:DNA-mediated transformation"/>
    <property type="evidence" value="ECO:0007669"/>
    <property type="project" value="InterPro"/>
</dbReference>
<reference evidence="4 5" key="1">
    <citation type="submission" date="2020-08" db="EMBL/GenBank/DDBJ databases">
        <title>A Genomic Blueprint of the Chicken Gut Microbiome.</title>
        <authorList>
            <person name="Gilroy R."/>
            <person name="Ravi A."/>
            <person name="Getino M."/>
            <person name="Pursley I."/>
            <person name="Horton D.L."/>
            <person name="Alikhan N.-F."/>
            <person name="Baker D."/>
            <person name="Gharbi K."/>
            <person name="Hall N."/>
            <person name="Watson M."/>
            <person name="Adriaenssens E.M."/>
            <person name="Foster-Nyarko E."/>
            <person name="Jarju S."/>
            <person name="Secka A."/>
            <person name="Antonio M."/>
            <person name="Oren A."/>
            <person name="Chaudhuri R."/>
            <person name="La Ragione R.M."/>
            <person name="Hildebrand F."/>
            <person name="Pallen M.J."/>
        </authorList>
    </citation>
    <scope>NUCLEOTIDE SEQUENCE [LARGE SCALE GENOMIC DNA]</scope>
    <source>
        <strain evidence="4 5">Sa5BUN4</strain>
    </source>
</reference>
<dbReference type="InterPro" id="IPR036388">
    <property type="entry name" value="WH-like_DNA-bd_sf"/>
</dbReference>
<evidence type="ECO:0000256" key="1">
    <source>
        <dbReference type="ARBA" id="ARBA00006525"/>
    </source>
</evidence>
<dbReference type="Gene3D" id="1.10.10.10">
    <property type="entry name" value="Winged helix-like DNA-binding domain superfamily/Winged helix DNA-binding domain"/>
    <property type="match status" value="1"/>
</dbReference>